<feature type="region of interest" description="Disordered" evidence="1">
    <location>
        <begin position="230"/>
        <end position="269"/>
    </location>
</feature>
<dbReference type="GO" id="GO:0031012">
    <property type="term" value="C:extracellular matrix"/>
    <property type="evidence" value="ECO:0007669"/>
    <property type="project" value="TreeGrafter"/>
</dbReference>
<dbReference type="InterPro" id="IPR050149">
    <property type="entry name" value="Collagen_superfamily"/>
</dbReference>
<organism evidence="4 5">
    <name type="scientific">Acrobeloides nanus</name>
    <dbReference type="NCBI Taxonomy" id="290746"/>
    <lineage>
        <taxon>Eukaryota</taxon>
        <taxon>Metazoa</taxon>
        <taxon>Ecdysozoa</taxon>
        <taxon>Nematoda</taxon>
        <taxon>Chromadorea</taxon>
        <taxon>Rhabditida</taxon>
        <taxon>Tylenchina</taxon>
        <taxon>Cephalobomorpha</taxon>
        <taxon>Cephaloboidea</taxon>
        <taxon>Cephalobidae</taxon>
        <taxon>Acrobeloides</taxon>
    </lineage>
</organism>
<accession>A0A914DZ96</accession>
<evidence type="ECO:0000259" key="2">
    <source>
        <dbReference type="Pfam" id="PF06482"/>
    </source>
</evidence>
<evidence type="ECO:0000313" key="5">
    <source>
        <dbReference type="WBParaSite" id="ACRNAN_scaffold493.g17086.t3"/>
    </source>
</evidence>
<dbReference type="PANTHER" id="PTHR24023">
    <property type="entry name" value="COLLAGEN ALPHA"/>
    <property type="match status" value="1"/>
</dbReference>
<dbReference type="InterPro" id="IPR045463">
    <property type="entry name" value="XV/XVIII_trimerization_dom"/>
</dbReference>
<evidence type="ECO:0000313" key="4">
    <source>
        <dbReference type="Proteomes" id="UP000887540"/>
    </source>
</evidence>
<dbReference type="InterPro" id="IPR016187">
    <property type="entry name" value="CTDL_fold"/>
</dbReference>
<reference evidence="5" key="1">
    <citation type="submission" date="2022-11" db="UniProtKB">
        <authorList>
            <consortium name="WormBaseParasite"/>
        </authorList>
    </citation>
    <scope>IDENTIFICATION</scope>
</reference>
<feature type="region of interest" description="Disordered" evidence="1">
    <location>
        <begin position="1"/>
        <end position="83"/>
    </location>
</feature>
<name>A0A914DZ96_9BILA</name>
<feature type="compositionally biased region" description="Basic and acidic residues" evidence="1">
    <location>
        <begin position="352"/>
        <end position="366"/>
    </location>
</feature>
<proteinExistence type="predicted"/>
<keyword evidence="4" id="KW-1185">Reference proteome</keyword>
<evidence type="ECO:0000256" key="1">
    <source>
        <dbReference type="SAM" id="MobiDB-lite"/>
    </source>
</evidence>
<feature type="compositionally biased region" description="Pro residues" evidence="1">
    <location>
        <begin position="372"/>
        <end position="386"/>
    </location>
</feature>
<dbReference type="SUPFAM" id="SSF56436">
    <property type="entry name" value="C-type lectin-like"/>
    <property type="match status" value="1"/>
</dbReference>
<feature type="compositionally biased region" description="Low complexity" evidence="1">
    <location>
        <begin position="50"/>
        <end position="62"/>
    </location>
</feature>
<feature type="compositionally biased region" description="Basic and acidic residues" evidence="1">
    <location>
        <begin position="124"/>
        <end position="135"/>
    </location>
</feature>
<dbReference type="Gene3D" id="3.40.1620.70">
    <property type="match status" value="1"/>
</dbReference>
<dbReference type="GO" id="GO:0030020">
    <property type="term" value="F:extracellular matrix structural constituent conferring tensile strength"/>
    <property type="evidence" value="ECO:0007669"/>
    <property type="project" value="TreeGrafter"/>
</dbReference>
<dbReference type="AlphaFoldDB" id="A0A914DZ96"/>
<feature type="region of interest" description="Disordered" evidence="1">
    <location>
        <begin position="330"/>
        <end position="396"/>
    </location>
</feature>
<evidence type="ECO:0000259" key="3">
    <source>
        <dbReference type="Pfam" id="PF20010"/>
    </source>
</evidence>
<protein>
    <submittedName>
        <fullName evidence="5">Endostatin domain-containing protein</fullName>
    </submittedName>
</protein>
<feature type="domain" description="Collagen type XV/XVIII trimerization" evidence="3">
    <location>
        <begin position="277"/>
        <end position="321"/>
    </location>
</feature>
<dbReference type="PANTHER" id="PTHR24023:SF861">
    <property type="entry name" value="ACETYLCHOLINESTERASE COLLAGENIC TAIL PEPTIDE"/>
    <property type="match status" value="1"/>
</dbReference>
<feature type="domain" description="Collagenase NC10/endostatin" evidence="2">
    <location>
        <begin position="405"/>
        <end position="568"/>
    </location>
</feature>
<dbReference type="Proteomes" id="UP000887540">
    <property type="component" value="Unplaced"/>
</dbReference>
<dbReference type="Pfam" id="PF20010">
    <property type="entry name" value="Collagen_trimer"/>
    <property type="match status" value="1"/>
</dbReference>
<dbReference type="InterPro" id="IPR016186">
    <property type="entry name" value="C-type_lectin-like/link_sf"/>
</dbReference>
<dbReference type="Pfam" id="PF06482">
    <property type="entry name" value="Endostatin"/>
    <property type="match status" value="1"/>
</dbReference>
<dbReference type="WBParaSite" id="ACRNAN_scaffold493.g17086.t3">
    <property type="protein sequence ID" value="ACRNAN_scaffold493.g17086.t3"/>
    <property type="gene ID" value="ACRNAN_scaffold493.g17086"/>
</dbReference>
<dbReference type="GO" id="GO:0005615">
    <property type="term" value="C:extracellular space"/>
    <property type="evidence" value="ECO:0007669"/>
    <property type="project" value="TreeGrafter"/>
</dbReference>
<sequence>WKGKRRNILRKGEEGSGLTDQPEIIPTRKIPSGLEDNRLPDDDDAEPEVTRMTTFSTTTLTTPRSSHGYVKDGSGGPFSSQPDFTDSLILPFAERRYIQNSVDAFPYVSPQSRDPFAPQLTYAHGERGEKGDKGDPGPPGVCSADCSRFTTTSGLVGTPGPRGPPGPPGEPGYSRTTSDYNRLSDEDIARIASWPGIKGEKGDCVSYRSTDETRMLETNRVEDVRTTAIPPYDPRLHKHTTKGEKGDKGEMGMPGRPGPPGQAHTGPSPRYQAAGGVAVYQTTFELLSSAHNTPVGALAFSISSQQLFIRVNNGWQEVKLDRFHQAMESRPSVPITQDTSSRDHLSYWTTSEEERRTYEQLPRPEPEIYTLAPPPPPKTITRPEPPQADRRYEEERRVPNKDRVLHLVALNSPVSGNMKGIRGVDLACYQQARQAGFKTTFRAFISSRVQDLNKVVHSKDSETPVVNLQGELLYDSWNHTFNGTSARKVPLYSFNRRNVFADPIWFDRNVWHGSTQDGARQEGGFCEGWRSSDQSQFGMSSVLRQGASLFGGTRETPCNRELAVLCIEVMSKYNIDQRLSKRMQWKRYKMRK</sequence>
<feature type="compositionally biased region" description="Basic and acidic residues" evidence="1">
    <location>
        <begin position="387"/>
        <end position="396"/>
    </location>
</feature>
<dbReference type="GO" id="GO:0030198">
    <property type="term" value="P:extracellular matrix organization"/>
    <property type="evidence" value="ECO:0007669"/>
    <property type="project" value="TreeGrafter"/>
</dbReference>
<feature type="compositionally biased region" description="Pro residues" evidence="1">
    <location>
        <begin position="161"/>
        <end position="170"/>
    </location>
</feature>
<dbReference type="Gene3D" id="3.10.100.10">
    <property type="entry name" value="Mannose-Binding Protein A, subunit A"/>
    <property type="match status" value="1"/>
</dbReference>
<feature type="region of interest" description="Disordered" evidence="1">
    <location>
        <begin position="106"/>
        <end position="179"/>
    </location>
</feature>
<dbReference type="InterPro" id="IPR010515">
    <property type="entry name" value="Collagenase_NC10/endostatin"/>
</dbReference>
<feature type="compositionally biased region" description="Basic and acidic residues" evidence="1">
    <location>
        <begin position="241"/>
        <end position="250"/>
    </location>
</feature>